<comment type="caution">
    <text evidence="8">The sequence shown here is derived from an EMBL/GenBank/DDBJ whole genome shotgun (WGS) entry which is preliminary data.</text>
</comment>
<evidence type="ECO:0000256" key="3">
    <source>
        <dbReference type="ARBA" id="ARBA00023277"/>
    </source>
</evidence>
<gene>
    <name evidence="8" type="ORF">M406DRAFT_36090</name>
</gene>
<protein>
    <submittedName>
        <fullName evidence="8">Family 43 glycoside hydrolase</fullName>
    </submittedName>
</protein>
<dbReference type="PANTHER" id="PTHR43772">
    <property type="entry name" value="ENDO-1,4-BETA-XYLANASE"/>
    <property type="match status" value="1"/>
</dbReference>
<feature type="site" description="Important for catalytic activity, responsible for pKa modulation of the active site Glu and correct orientation of both the proton donor and substrate" evidence="6">
    <location>
        <position position="154"/>
    </location>
</feature>
<dbReference type="InterPro" id="IPR006710">
    <property type="entry name" value="Glyco_hydro_43"/>
</dbReference>
<feature type="active site" description="Proton acceptor" evidence="5">
    <location>
        <position position="36"/>
    </location>
</feature>
<dbReference type="PANTHER" id="PTHR43772:SF2">
    <property type="entry name" value="PUTATIVE (AFU_ORTHOLOGUE AFUA_2G04480)-RELATED"/>
    <property type="match status" value="1"/>
</dbReference>
<dbReference type="Proteomes" id="UP000803844">
    <property type="component" value="Unassembled WGS sequence"/>
</dbReference>
<evidence type="ECO:0000313" key="9">
    <source>
        <dbReference type="Proteomes" id="UP000803844"/>
    </source>
</evidence>
<keyword evidence="2 7" id="KW-0378">Hydrolase</keyword>
<dbReference type="Gene3D" id="2.115.10.20">
    <property type="entry name" value="Glycosyl hydrolase domain, family 43"/>
    <property type="match status" value="1"/>
</dbReference>
<dbReference type="SUPFAM" id="SSF75005">
    <property type="entry name" value="Arabinanase/levansucrase/invertase"/>
    <property type="match status" value="1"/>
</dbReference>
<evidence type="ECO:0000256" key="2">
    <source>
        <dbReference type="ARBA" id="ARBA00022801"/>
    </source>
</evidence>
<keyword evidence="4 7" id="KW-0326">Glycosidase</keyword>
<dbReference type="GeneID" id="63841119"/>
<evidence type="ECO:0000256" key="7">
    <source>
        <dbReference type="RuleBase" id="RU361187"/>
    </source>
</evidence>
<accession>A0A9P4YBC9</accession>
<dbReference type="AlphaFoldDB" id="A0A9P4YBC9"/>
<dbReference type="RefSeq" id="XP_040780506.1">
    <property type="nucleotide sequence ID" value="XM_040923990.1"/>
</dbReference>
<evidence type="ECO:0000256" key="4">
    <source>
        <dbReference type="ARBA" id="ARBA00023295"/>
    </source>
</evidence>
<dbReference type="OrthoDB" id="5211809at2759"/>
<keyword evidence="3" id="KW-0119">Carbohydrate metabolism</keyword>
<keyword evidence="9" id="KW-1185">Reference proteome</keyword>
<dbReference type="EMBL" id="MU032344">
    <property type="protein sequence ID" value="KAF3769545.1"/>
    <property type="molecule type" value="Genomic_DNA"/>
</dbReference>
<sequence length="306" mass="33583">MSSCWSAVTITAAQARSVGPQLGNTQAPLFQGWYADPEIRVYDGVYWIFPTTSIPSGHQTYFDAFSSSDLVHWTIHPSILTPHEISWATDNLWAPASVSRNGKYYLYFSANGLRTTRETAGIGVAVADAPGGPYRDALGGRLIDSVINNANPMDPDVFVDHDDRVYLYWGGTAVNVALLDDDMYIRDVTPSPTFVEGTKVFRRGSVYYMMWSENGYGDPTYQVAYGMSASPLGPFGRVGVVLQQEPGVAVATGHNGVVNVPGSDIWYIVYHRRAPGETDANKRVVALERMYFDDGDGTIRSVQVTV</sequence>
<dbReference type="Pfam" id="PF04616">
    <property type="entry name" value="Glyco_hydro_43"/>
    <property type="match status" value="1"/>
</dbReference>
<feature type="active site" description="Proton donor" evidence="5">
    <location>
        <position position="196"/>
    </location>
</feature>
<proteinExistence type="inferred from homology"/>
<dbReference type="InterPro" id="IPR052176">
    <property type="entry name" value="Glycosyl_Hydrlase_43_Enz"/>
</dbReference>
<dbReference type="GO" id="GO:0005975">
    <property type="term" value="P:carbohydrate metabolic process"/>
    <property type="evidence" value="ECO:0007669"/>
    <property type="project" value="InterPro"/>
</dbReference>
<organism evidence="8 9">
    <name type="scientific">Cryphonectria parasitica (strain ATCC 38755 / EP155)</name>
    <dbReference type="NCBI Taxonomy" id="660469"/>
    <lineage>
        <taxon>Eukaryota</taxon>
        <taxon>Fungi</taxon>
        <taxon>Dikarya</taxon>
        <taxon>Ascomycota</taxon>
        <taxon>Pezizomycotina</taxon>
        <taxon>Sordariomycetes</taxon>
        <taxon>Sordariomycetidae</taxon>
        <taxon>Diaporthales</taxon>
        <taxon>Cryphonectriaceae</taxon>
        <taxon>Cryphonectria-Endothia species complex</taxon>
        <taxon>Cryphonectria</taxon>
    </lineage>
</organism>
<evidence type="ECO:0000256" key="5">
    <source>
        <dbReference type="PIRSR" id="PIRSR606710-1"/>
    </source>
</evidence>
<evidence type="ECO:0000256" key="6">
    <source>
        <dbReference type="PIRSR" id="PIRSR606710-2"/>
    </source>
</evidence>
<evidence type="ECO:0000313" key="8">
    <source>
        <dbReference type="EMBL" id="KAF3769545.1"/>
    </source>
</evidence>
<comment type="similarity">
    <text evidence="1 7">Belongs to the glycosyl hydrolase 43 family.</text>
</comment>
<dbReference type="InterPro" id="IPR023296">
    <property type="entry name" value="Glyco_hydro_beta-prop_sf"/>
</dbReference>
<name>A0A9P4YBC9_CRYP1</name>
<reference evidence="8" key="1">
    <citation type="journal article" date="2020" name="Phytopathology">
        <title>Genome sequence of the chestnut blight fungus Cryphonectria parasitica EP155: A fundamental resource for an archetypical invasive plant pathogen.</title>
        <authorList>
            <person name="Crouch J.A."/>
            <person name="Dawe A."/>
            <person name="Aerts A."/>
            <person name="Barry K."/>
            <person name="Churchill A.C.L."/>
            <person name="Grimwood J."/>
            <person name="Hillman B."/>
            <person name="Milgroom M.G."/>
            <person name="Pangilinan J."/>
            <person name="Smith M."/>
            <person name="Salamov A."/>
            <person name="Schmutz J."/>
            <person name="Yadav J."/>
            <person name="Grigoriev I.V."/>
            <person name="Nuss D."/>
        </authorList>
    </citation>
    <scope>NUCLEOTIDE SEQUENCE</scope>
    <source>
        <strain evidence="8">EP155</strain>
    </source>
</reference>
<evidence type="ECO:0000256" key="1">
    <source>
        <dbReference type="ARBA" id="ARBA00009865"/>
    </source>
</evidence>
<dbReference type="GO" id="GO:0004553">
    <property type="term" value="F:hydrolase activity, hydrolyzing O-glycosyl compounds"/>
    <property type="evidence" value="ECO:0007669"/>
    <property type="project" value="InterPro"/>
</dbReference>
<dbReference type="CDD" id="cd18827">
    <property type="entry name" value="GH43_XlnD-like"/>
    <property type="match status" value="1"/>
</dbReference>